<dbReference type="GO" id="GO:0007165">
    <property type="term" value="P:signal transduction"/>
    <property type="evidence" value="ECO:0007669"/>
    <property type="project" value="UniProtKB-KW"/>
</dbReference>
<accession>A0A4Q0VZA0</accession>
<name>A0A4Q0VZA0_9BACI</name>
<comment type="subcellular location">
    <subcellularLocation>
        <location evidence="1">Cell membrane</location>
        <topology evidence="1">Multi-pass membrane protein</topology>
    </subcellularLocation>
</comment>
<gene>
    <name evidence="12" type="ORF">DS745_03470</name>
</gene>
<dbReference type="EMBL" id="QOUX01000001">
    <property type="protein sequence ID" value="RXJ04456.1"/>
    <property type="molecule type" value="Genomic_DNA"/>
</dbReference>
<evidence type="ECO:0000313" key="13">
    <source>
        <dbReference type="Proteomes" id="UP000290649"/>
    </source>
</evidence>
<feature type="domain" description="Methyl-accepting transducer" evidence="10">
    <location>
        <begin position="288"/>
        <end position="558"/>
    </location>
</feature>
<dbReference type="SMART" id="SM00283">
    <property type="entry name" value="MA"/>
    <property type="match status" value="1"/>
</dbReference>
<dbReference type="SMART" id="SM00304">
    <property type="entry name" value="HAMP"/>
    <property type="match status" value="1"/>
</dbReference>
<dbReference type="CDD" id="cd18774">
    <property type="entry name" value="PDC2_HK_sensor"/>
    <property type="match status" value="1"/>
</dbReference>
<dbReference type="Pfam" id="PF17200">
    <property type="entry name" value="sCache_2"/>
    <property type="match status" value="1"/>
</dbReference>
<evidence type="ECO:0000256" key="7">
    <source>
        <dbReference type="ARBA" id="ARBA00029447"/>
    </source>
</evidence>
<dbReference type="CDD" id="cd06225">
    <property type="entry name" value="HAMP"/>
    <property type="match status" value="1"/>
</dbReference>
<keyword evidence="3 9" id="KW-0812">Transmembrane</keyword>
<keyword evidence="4 9" id="KW-1133">Transmembrane helix</keyword>
<dbReference type="InterPro" id="IPR004089">
    <property type="entry name" value="MCPsignal_dom"/>
</dbReference>
<sequence length="573" mass="62111">MSIRKKLILVCFLLVLGPMLTLGYFSFSIAEDGLNRLTEDSLQNDVHLTIRMMEQVNKRVEKKDLTIAQGIEEINLQILGEKNADGTRPLPTDLKIGESGYLFILDKEANLLGHPSLEGSNLWDVADPNGKLVGKGLVEAALSGDGFFLYDWALPNQPNSIKPKITYTAYYPDWDVIIASGSYIEEFNRKSEMLTSTIVTALLALGVTSIIIVVFAQYLTKPIQTVSSQLKKIAEGDLTVEPLVKNKDEIGVLALSSKQMVHSLRTIMEQLGRTSSQLANSAEDLTASTGQSSLATQQVASSIEEVVKGSESQLEEISNGYQVLQEVNQIIMEILHSVENTTALAQETLHLASDGSKEITKSTKQMEVIEGKIGNLEQLVNHLGERSANISKVANLITAIADQTNLLALNAAIEAARAGEHGKGFAVVADEVRKLAEQSAKSAKEIENSIKIIEGDIHEVMDSMREGIQEVSTGRELVDSVGTKFSLIQTSVTNVATKTEAVYSATKQMTDSNALSEAIRNTKELAELNAASTQEVSAATEEQVAIGEEIQASAESLAKMAADLKSITDKFKV</sequence>
<keyword evidence="5 9" id="KW-0472">Membrane</keyword>
<dbReference type="AlphaFoldDB" id="A0A4Q0VZA0"/>
<evidence type="ECO:0000256" key="5">
    <source>
        <dbReference type="ARBA" id="ARBA00023136"/>
    </source>
</evidence>
<dbReference type="PROSITE" id="PS50885">
    <property type="entry name" value="HAMP"/>
    <property type="match status" value="1"/>
</dbReference>
<keyword evidence="13" id="KW-1185">Reference proteome</keyword>
<dbReference type="Pfam" id="PF00015">
    <property type="entry name" value="MCPsignal"/>
    <property type="match status" value="1"/>
</dbReference>
<reference evidence="12 13" key="1">
    <citation type="journal article" date="2019" name="Int. J. Syst. Evol. Microbiol.">
        <title>Anaerobacillus alkaliphilus sp. nov., a novel alkaliphilic and moderately halophilic bacterium.</title>
        <authorList>
            <person name="Borsodi A.K."/>
            <person name="Aszalos J.M."/>
            <person name="Bihari P."/>
            <person name="Nagy I."/>
            <person name="Schumann P."/>
            <person name="Sproer C."/>
            <person name="Kovacs A.L."/>
            <person name="Boka K."/>
            <person name="Dobosy P."/>
            <person name="Ovari M."/>
            <person name="Szili-Kovacs T."/>
            <person name="Toth E."/>
        </authorList>
    </citation>
    <scope>NUCLEOTIDE SEQUENCE [LARGE SCALE GENOMIC DNA]</scope>
    <source>
        <strain evidence="12 13">B16-10</strain>
    </source>
</reference>
<evidence type="ECO:0000256" key="3">
    <source>
        <dbReference type="ARBA" id="ARBA00022692"/>
    </source>
</evidence>
<dbReference type="CDD" id="cd11386">
    <property type="entry name" value="MCP_signal"/>
    <property type="match status" value="1"/>
</dbReference>
<dbReference type="Gene3D" id="6.10.340.10">
    <property type="match status" value="1"/>
</dbReference>
<protein>
    <submittedName>
        <fullName evidence="12">Methyl-accepting chemotaxis protein</fullName>
    </submittedName>
</protein>
<dbReference type="SMART" id="SM01049">
    <property type="entry name" value="Cache_2"/>
    <property type="match status" value="1"/>
</dbReference>
<evidence type="ECO:0000313" key="12">
    <source>
        <dbReference type="EMBL" id="RXJ04456.1"/>
    </source>
</evidence>
<evidence type="ECO:0000256" key="4">
    <source>
        <dbReference type="ARBA" id="ARBA00022989"/>
    </source>
</evidence>
<evidence type="ECO:0000256" key="8">
    <source>
        <dbReference type="PROSITE-ProRule" id="PRU00284"/>
    </source>
</evidence>
<dbReference type="GO" id="GO:0005886">
    <property type="term" value="C:plasma membrane"/>
    <property type="evidence" value="ECO:0007669"/>
    <property type="project" value="UniProtKB-SubCell"/>
</dbReference>
<comment type="caution">
    <text evidence="12">The sequence shown here is derived from an EMBL/GenBank/DDBJ whole genome shotgun (WGS) entry which is preliminary data.</text>
</comment>
<feature type="domain" description="HAMP" evidence="11">
    <location>
        <begin position="217"/>
        <end position="269"/>
    </location>
</feature>
<comment type="similarity">
    <text evidence="7">Belongs to the methyl-accepting chemotaxis (MCP) protein family.</text>
</comment>
<evidence type="ECO:0000259" key="11">
    <source>
        <dbReference type="PROSITE" id="PS50885"/>
    </source>
</evidence>
<dbReference type="Pfam" id="PF00672">
    <property type="entry name" value="HAMP"/>
    <property type="match status" value="1"/>
</dbReference>
<dbReference type="PANTHER" id="PTHR32089">
    <property type="entry name" value="METHYL-ACCEPTING CHEMOTAXIS PROTEIN MCPB"/>
    <property type="match status" value="1"/>
</dbReference>
<evidence type="ECO:0000256" key="9">
    <source>
        <dbReference type="SAM" id="Phobius"/>
    </source>
</evidence>
<dbReference type="InterPro" id="IPR033480">
    <property type="entry name" value="sCache_2"/>
</dbReference>
<dbReference type="Gene3D" id="1.10.287.950">
    <property type="entry name" value="Methyl-accepting chemotaxis protein"/>
    <property type="match status" value="1"/>
</dbReference>
<evidence type="ECO:0000259" key="10">
    <source>
        <dbReference type="PROSITE" id="PS50111"/>
    </source>
</evidence>
<proteinExistence type="inferred from homology"/>
<dbReference type="OrthoDB" id="9810264at2"/>
<dbReference type="RefSeq" id="WP_129076798.1">
    <property type="nucleotide sequence ID" value="NZ_QOUX01000001.1"/>
</dbReference>
<dbReference type="InterPro" id="IPR003660">
    <property type="entry name" value="HAMP_dom"/>
</dbReference>
<dbReference type="Gene3D" id="3.30.450.20">
    <property type="entry name" value="PAS domain"/>
    <property type="match status" value="1"/>
</dbReference>
<dbReference type="SUPFAM" id="SSF58104">
    <property type="entry name" value="Methyl-accepting chemotaxis protein (MCP) signaling domain"/>
    <property type="match status" value="1"/>
</dbReference>
<evidence type="ECO:0000256" key="6">
    <source>
        <dbReference type="ARBA" id="ARBA00023224"/>
    </source>
</evidence>
<evidence type="ECO:0000256" key="2">
    <source>
        <dbReference type="ARBA" id="ARBA00022475"/>
    </source>
</evidence>
<evidence type="ECO:0000256" key="1">
    <source>
        <dbReference type="ARBA" id="ARBA00004651"/>
    </source>
</evidence>
<organism evidence="12 13">
    <name type="scientific">Anaerobacillus alkaliphilus</name>
    <dbReference type="NCBI Taxonomy" id="1548597"/>
    <lineage>
        <taxon>Bacteria</taxon>
        <taxon>Bacillati</taxon>
        <taxon>Bacillota</taxon>
        <taxon>Bacilli</taxon>
        <taxon>Bacillales</taxon>
        <taxon>Bacillaceae</taxon>
        <taxon>Anaerobacillus</taxon>
    </lineage>
</organism>
<dbReference type="PANTHER" id="PTHR32089:SF112">
    <property type="entry name" value="LYSOZYME-LIKE PROTEIN-RELATED"/>
    <property type="match status" value="1"/>
</dbReference>
<feature type="transmembrane region" description="Helical" evidence="9">
    <location>
        <begin position="198"/>
        <end position="219"/>
    </location>
</feature>
<dbReference type="Proteomes" id="UP000290649">
    <property type="component" value="Unassembled WGS sequence"/>
</dbReference>
<keyword evidence="2" id="KW-1003">Cell membrane</keyword>
<dbReference type="PROSITE" id="PS50111">
    <property type="entry name" value="CHEMOTAXIS_TRANSDUC_2"/>
    <property type="match status" value="1"/>
</dbReference>
<keyword evidence="6 8" id="KW-0807">Transducer</keyword>